<proteinExistence type="predicted"/>
<organism evidence="2">
    <name type="scientific">viral metagenome</name>
    <dbReference type="NCBI Taxonomy" id="1070528"/>
    <lineage>
        <taxon>unclassified sequences</taxon>
        <taxon>metagenomes</taxon>
        <taxon>organismal metagenomes</taxon>
    </lineage>
</organism>
<reference evidence="2" key="1">
    <citation type="journal article" date="2020" name="Nature">
        <title>Giant virus diversity and host interactions through global metagenomics.</title>
        <authorList>
            <person name="Schulz F."/>
            <person name="Roux S."/>
            <person name="Paez-Espino D."/>
            <person name="Jungbluth S."/>
            <person name="Walsh D.A."/>
            <person name="Denef V.J."/>
            <person name="McMahon K.D."/>
            <person name="Konstantinidis K.T."/>
            <person name="Eloe-Fadrosh E.A."/>
            <person name="Kyrpides N.C."/>
            <person name="Woyke T."/>
        </authorList>
    </citation>
    <scope>NUCLEOTIDE SEQUENCE</scope>
    <source>
        <strain evidence="2">GVMAG-S-1101178-127</strain>
    </source>
</reference>
<evidence type="ECO:0000256" key="1">
    <source>
        <dbReference type="SAM" id="MobiDB-lite"/>
    </source>
</evidence>
<dbReference type="GO" id="GO:0051276">
    <property type="term" value="P:chromosome organization"/>
    <property type="evidence" value="ECO:0007669"/>
    <property type="project" value="InterPro"/>
</dbReference>
<name>A0A6C0K8X0_9ZZZZ</name>
<sequence length="104" mass="11182">MDSTDGLTVGGAHRAVGSRAQVMHGTAHHTKGGLTKKHLKYNKYGKIVSARKSAAAKSKGTLKKWEKKTGHRWTIKNGKPVKVKHGKAKKGKKGGADEEEEVVA</sequence>
<dbReference type="InterPro" id="IPR043928">
    <property type="entry name" value="DNVP"/>
</dbReference>
<protein>
    <submittedName>
        <fullName evidence="2">Uncharacterized protein</fullName>
    </submittedName>
</protein>
<dbReference type="AlphaFoldDB" id="A0A6C0K8X0"/>
<dbReference type="GO" id="GO:0003677">
    <property type="term" value="F:DNA binding"/>
    <property type="evidence" value="ECO:0007669"/>
    <property type="project" value="InterPro"/>
</dbReference>
<dbReference type="EMBL" id="MN740814">
    <property type="protein sequence ID" value="QHU13127.1"/>
    <property type="molecule type" value="Genomic_DNA"/>
</dbReference>
<feature type="compositionally biased region" description="Basic residues" evidence="1">
    <location>
        <begin position="75"/>
        <end position="93"/>
    </location>
</feature>
<feature type="region of interest" description="Disordered" evidence="1">
    <location>
        <begin position="75"/>
        <end position="104"/>
    </location>
</feature>
<feature type="compositionally biased region" description="Basic residues" evidence="1">
    <location>
        <begin position="26"/>
        <end position="35"/>
    </location>
</feature>
<accession>A0A6C0K8X0</accession>
<evidence type="ECO:0000313" key="2">
    <source>
        <dbReference type="EMBL" id="QHU13127.1"/>
    </source>
</evidence>
<dbReference type="Pfam" id="PF19060">
    <property type="entry name" value="DVNP"/>
    <property type="match status" value="1"/>
</dbReference>
<feature type="region of interest" description="Disordered" evidence="1">
    <location>
        <begin position="1"/>
        <end position="35"/>
    </location>
</feature>